<name>A0A811V0V3_CERCA</name>
<feature type="compositionally biased region" description="Polar residues" evidence="1">
    <location>
        <begin position="1"/>
        <end position="14"/>
    </location>
</feature>
<proteinExistence type="predicted"/>
<evidence type="ECO:0000256" key="1">
    <source>
        <dbReference type="SAM" id="MobiDB-lite"/>
    </source>
</evidence>
<reference evidence="2" key="1">
    <citation type="submission" date="2020-11" db="EMBL/GenBank/DDBJ databases">
        <authorList>
            <person name="Whitehead M."/>
        </authorList>
    </citation>
    <scope>NUCLEOTIDE SEQUENCE</scope>
    <source>
        <strain evidence="2">EGII</strain>
    </source>
</reference>
<comment type="caution">
    <text evidence="2">The sequence shown here is derived from an EMBL/GenBank/DDBJ whole genome shotgun (WGS) entry which is preliminary data.</text>
</comment>
<evidence type="ECO:0000313" key="3">
    <source>
        <dbReference type="Proteomes" id="UP000606786"/>
    </source>
</evidence>
<gene>
    <name evidence="2" type="ORF">CCAP1982_LOCUS13113</name>
</gene>
<evidence type="ECO:0000313" key="2">
    <source>
        <dbReference type="EMBL" id="CAD7004720.1"/>
    </source>
</evidence>
<keyword evidence="3" id="KW-1185">Reference proteome</keyword>
<dbReference type="Proteomes" id="UP000606786">
    <property type="component" value="Unassembled WGS sequence"/>
</dbReference>
<organism evidence="2 3">
    <name type="scientific">Ceratitis capitata</name>
    <name type="common">Mediterranean fruit fly</name>
    <name type="synonym">Tephritis capitata</name>
    <dbReference type="NCBI Taxonomy" id="7213"/>
    <lineage>
        <taxon>Eukaryota</taxon>
        <taxon>Metazoa</taxon>
        <taxon>Ecdysozoa</taxon>
        <taxon>Arthropoda</taxon>
        <taxon>Hexapoda</taxon>
        <taxon>Insecta</taxon>
        <taxon>Pterygota</taxon>
        <taxon>Neoptera</taxon>
        <taxon>Endopterygota</taxon>
        <taxon>Diptera</taxon>
        <taxon>Brachycera</taxon>
        <taxon>Muscomorpha</taxon>
        <taxon>Tephritoidea</taxon>
        <taxon>Tephritidae</taxon>
        <taxon>Ceratitis</taxon>
        <taxon>Ceratitis</taxon>
    </lineage>
</organism>
<feature type="region of interest" description="Disordered" evidence="1">
    <location>
        <begin position="1"/>
        <end position="44"/>
    </location>
</feature>
<dbReference type="AlphaFoldDB" id="A0A811V0V3"/>
<protein>
    <submittedName>
        <fullName evidence="2">(Mediterranean fruit fly) hypothetical protein</fullName>
    </submittedName>
</protein>
<dbReference type="EMBL" id="CAJHJT010000034">
    <property type="protein sequence ID" value="CAD7004720.1"/>
    <property type="molecule type" value="Genomic_DNA"/>
</dbReference>
<sequence>MATKSSFYISTPANCANDAPKEKVSLRMPKATTQRSAPQSSLPPPSLPLYVAIWGEERGAASCLRSHSVKQPQCVDIEKIRVQRRKRSAGVAAAAAFVNLRFQQQFLQ</sequence>
<accession>A0A811V0V3</accession>